<dbReference type="Pfam" id="PF07790">
    <property type="entry name" value="Pilin_N"/>
    <property type="match status" value="1"/>
</dbReference>
<keyword evidence="4" id="KW-1185">Reference proteome</keyword>
<dbReference type="SMART" id="SM00089">
    <property type="entry name" value="PKD"/>
    <property type="match status" value="1"/>
</dbReference>
<dbReference type="Gene3D" id="2.60.120.200">
    <property type="match status" value="1"/>
</dbReference>
<dbReference type="InterPro" id="IPR013320">
    <property type="entry name" value="ConA-like_dom_sf"/>
</dbReference>
<organism evidence="3 4">
    <name type="scientific">Methanolobus tindarius DSM 2278</name>
    <dbReference type="NCBI Taxonomy" id="1090322"/>
    <lineage>
        <taxon>Archaea</taxon>
        <taxon>Methanobacteriati</taxon>
        <taxon>Methanobacteriota</taxon>
        <taxon>Stenosarchaea group</taxon>
        <taxon>Methanomicrobia</taxon>
        <taxon>Methanosarcinales</taxon>
        <taxon>Methanosarcinaceae</taxon>
        <taxon>Methanolobus</taxon>
    </lineage>
</organism>
<keyword evidence="1" id="KW-0812">Transmembrane</keyword>
<accession>W9DMR9</accession>
<protein>
    <submittedName>
        <fullName evidence="3">PDK repeat-containing protein</fullName>
    </submittedName>
</protein>
<dbReference type="Pfam" id="PF18911">
    <property type="entry name" value="PKD_4"/>
    <property type="match status" value="1"/>
</dbReference>
<gene>
    <name evidence="3" type="ORF">MettiDRAFT_0364</name>
</gene>
<comment type="caution">
    <text evidence="3">The sequence shown here is derived from an EMBL/GenBank/DDBJ whole genome shotgun (WGS) entry which is preliminary data.</text>
</comment>
<dbReference type="InterPro" id="IPR022409">
    <property type="entry name" value="PKD/Chitinase_dom"/>
</dbReference>
<dbReference type="InterPro" id="IPR035986">
    <property type="entry name" value="PKD_dom_sf"/>
</dbReference>
<dbReference type="InterPro" id="IPR013783">
    <property type="entry name" value="Ig-like_fold"/>
</dbReference>
<sequence>MGTQLKNEKSGIMEIFHDENAVSEIIGEILLTAIAVLAFSVIAVFVFSYLESEDAVHADVDGWVDVSSDTVYLRHSGGENIDLDKVELVLNLNGTRRDISSSQLKQLIGSNSWHLGQTIVIDTDLLWNTTINEDDYVGMILLQTDSNLVIESGSLLGEELEMGSGSGSGGNVTPSQYDPVADFIYSPASPGVLQTVTFTDQSTDSDGTVVAWSWNFGDGGTSTVQDPSHQYSSAGTYTISLTVTDDDGNTDSVSQGVTVVAPSGIFANSIILNKNSIGGVIKDGGYISFTNDGNYRYVDIDGTRYNLALSDEVKLEVVNDQTSGHISMGGSDSISNFNLNVNLYINDVLQDTGLVTNIYVYPISNYYSTLKYELPSYSSQTYLKVDSDTIINWQTNNSGINISNIGFYGSGSTEINFNPSNTYITCSGYYELFPPEETEEPGTSSVIPVSRWKFDEGSGSVAYDSVNGNDASIQDAKWSVGTAINNSAMYFDGNGDYLVVSDDNSLDFDQNVSLIFWLRLANNNNDYCIIGKGANDQDNFDVFVSSGELWFEWTSSGYHYVETTGMNLQKNTWYQIGVVADGNDVSFYKDATFVESLSMNGYSLVPNNYDLWIGRQNYGSNDYYFRGYLDEVEIYNVTLDESDMADYYARTNP</sequence>
<proteinExistence type="predicted"/>
<dbReference type="PANTHER" id="PTHR38138">
    <property type="entry name" value="VNG6441H"/>
    <property type="match status" value="1"/>
</dbReference>
<dbReference type="OrthoDB" id="121941at2157"/>
<keyword evidence="1" id="KW-0472">Membrane</keyword>
<evidence type="ECO:0000313" key="3">
    <source>
        <dbReference type="EMBL" id="ETA66959.1"/>
    </source>
</evidence>
<evidence type="ECO:0000313" key="4">
    <source>
        <dbReference type="Proteomes" id="UP000019483"/>
    </source>
</evidence>
<reference evidence="3 4" key="1">
    <citation type="submission" date="2013-08" db="EMBL/GenBank/DDBJ databases">
        <authorList>
            <consortium name="DOE Joint Genome Institute"/>
            <person name="Eisen J."/>
            <person name="Huntemann M."/>
            <person name="Han J."/>
            <person name="Chen A."/>
            <person name="Kyrpides N."/>
            <person name="Mavromatis K."/>
            <person name="Markowitz V."/>
            <person name="Palaniappan K."/>
            <person name="Ivanova N."/>
            <person name="Schaumberg A."/>
            <person name="Pati A."/>
            <person name="Liolios K."/>
            <person name="Nordberg H.P."/>
            <person name="Cantor M.N."/>
            <person name="Hua S.X."/>
            <person name="Woyke T."/>
        </authorList>
    </citation>
    <scope>NUCLEOTIDE SEQUENCE [LARGE SCALE GENOMIC DNA]</scope>
    <source>
        <strain evidence="3 4">DSM 2278</strain>
    </source>
</reference>
<dbReference type="EMBL" id="AZAJ01000001">
    <property type="protein sequence ID" value="ETA66959.1"/>
    <property type="molecule type" value="Genomic_DNA"/>
</dbReference>
<name>W9DMR9_METTI</name>
<dbReference type="SUPFAM" id="SSF49899">
    <property type="entry name" value="Concanavalin A-like lectins/glucanases"/>
    <property type="match status" value="1"/>
</dbReference>
<dbReference type="SUPFAM" id="SSF49299">
    <property type="entry name" value="PKD domain"/>
    <property type="match status" value="1"/>
</dbReference>
<feature type="domain" description="PKD" evidence="2">
    <location>
        <begin position="179"/>
        <end position="266"/>
    </location>
</feature>
<dbReference type="RefSeq" id="WP_023844095.1">
    <property type="nucleotide sequence ID" value="NZ_AZAJ01000001.1"/>
</dbReference>
<dbReference type="Pfam" id="PF13385">
    <property type="entry name" value="Laminin_G_3"/>
    <property type="match status" value="1"/>
</dbReference>
<dbReference type="InterPro" id="IPR000601">
    <property type="entry name" value="PKD_dom"/>
</dbReference>
<keyword evidence="1" id="KW-1133">Transmembrane helix</keyword>
<dbReference type="InterPro" id="IPR012859">
    <property type="entry name" value="Pilin_N_archaeal"/>
</dbReference>
<dbReference type="FunFam" id="2.60.40.10:FF:000270">
    <property type="entry name" value="Cell surface protein"/>
    <property type="match status" value="1"/>
</dbReference>
<dbReference type="AlphaFoldDB" id="W9DMR9"/>
<dbReference type="STRING" id="1090322.MettiDRAFT_0364"/>
<feature type="transmembrane region" description="Helical" evidence="1">
    <location>
        <begin position="29"/>
        <end position="50"/>
    </location>
</feature>
<evidence type="ECO:0000256" key="1">
    <source>
        <dbReference type="SAM" id="Phobius"/>
    </source>
</evidence>
<dbReference type="PROSITE" id="PS50093">
    <property type="entry name" value="PKD"/>
    <property type="match status" value="1"/>
</dbReference>
<dbReference type="CDD" id="cd00146">
    <property type="entry name" value="PKD"/>
    <property type="match status" value="1"/>
</dbReference>
<dbReference type="Proteomes" id="UP000019483">
    <property type="component" value="Unassembled WGS sequence"/>
</dbReference>
<dbReference type="PANTHER" id="PTHR38138:SF1">
    <property type="entry name" value="ARCHAEAL TYPE IV PILIN N-TERMINAL DOMAIN-CONTAINING PROTEIN"/>
    <property type="match status" value="1"/>
</dbReference>
<dbReference type="Gene3D" id="2.60.40.10">
    <property type="entry name" value="Immunoglobulins"/>
    <property type="match status" value="1"/>
</dbReference>
<evidence type="ECO:0000259" key="2">
    <source>
        <dbReference type="PROSITE" id="PS50093"/>
    </source>
</evidence>